<keyword evidence="5 10" id="KW-0858">Xylan degradation</keyword>
<comment type="catalytic activity">
    <reaction evidence="1 10 11">
        <text>Endohydrolysis of (1-&gt;4)-beta-D-xylosidic linkages in xylans.</text>
        <dbReference type="EC" id="3.2.1.8"/>
    </reaction>
</comment>
<keyword evidence="8 10" id="KW-0326">Glycosidase</keyword>
<dbReference type="OrthoDB" id="2115822at2759"/>
<dbReference type="EC" id="3.2.1.8" evidence="4 10"/>
<organism evidence="13 14">
    <name type="scientific">Galerina marginata (strain CBS 339.88)</name>
    <dbReference type="NCBI Taxonomy" id="685588"/>
    <lineage>
        <taxon>Eukaryota</taxon>
        <taxon>Fungi</taxon>
        <taxon>Dikarya</taxon>
        <taxon>Basidiomycota</taxon>
        <taxon>Agaricomycotina</taxon>
        <taxon>Agaricomycetes</taxon>
        <taxon>Agaricomycetidae</taxon>
        <taxon>Agaricales</taxon>
        <taxon>Agaricineae</taxon>
        <taxon>Strophariaceae</taxon>
        <taxon>Galerina</taxon>
    </lineage>
</organism>
<dbReference type="HOGENOM" id="CLU_052631_0_0_1"/>
<accession>A0A067SLG2</accession>
<keyword evidence="9 10" id="KW-0624">Polysaccharide degradation</keyword>
<evidence type="ECO:0000256" key="2">
    <source>
        <dbReference type="ARBA" id="ARBA00004851"/>
    </source>
</evidence>
<feature type="active site" description="Proton donor" evidence="10">
    <location>
        <position position="212"/>
    </location>
</feature>
<proteinExistence type="inferred from homology"/>
<evidence type="ECO:0000256" key="11">
    <source>
        <dbReference type="RuleBase" id="RU362015"/>
    </source>
</evidence>
<evidence type="ECO:0000256" key="8">
    <source>
        <dbReference type="ARBA" id="ARBA00023295"/>
    </source>
</evidence>
<reference evidence="14" key="1">
    <citation type="journal article" date="2014" name="Proc. Natl. Acad. Sci. U.S.A.">
        <title>Extensive sampling of basidiomycete genomes demonstrates inadequacy of the white-rot/brown-rot paradigm for wood decay fungi.</title>
        <authorList>
            <person name="Riley R."/>
            <person name="Salamov A.A."/>
            <person name="Brown D.W."/>
            <person name="Nagy L.G."/>
            <person name="Floudas D."/>
            <person name="Held B.W."/>
            <person name="Levasseur A."/>
            <person name="Lombard V."/>
            <person name="Morin E."/>
            <person name="Otillar R."/>
            <person name="Lindquist E.A."/>
            <person name="Sun H."/>
            <person name="LaButti K.M."/>
            <person name="Schmutz J."/>
            <person name="Jabbour D."/>
            <person name="Luo H."/>
            <person name="Baker S.E."/>
            <person name="Pisabarro A.G."/>
            <person name="Walton J.D."/>
            <person name="Blanchette R.A."/>
            <person name="Henrissat B."/>
            <person name="Martin F."/>
            <person name="Cullen D."/>
            <person name="Hibbett D.S."/>
            <person name="Grigoriev I.V."/>
        </authorList>
    </citation>
    <scope>NUCLEOTIDE SEQUENCE [LARGE SCALE GENOMIC DNA]</scope>
    <source>
        <strain evidence="14">CBS 339.88</strain>
    </source>
</reference>
<dbReference type="AlphaFoldDB" id="A0A067SLG2"/>
<evidence type="ECO:0000313" key="13">
    <source>
        <dbReference type="EMBL" id="KDR71785.1"/>
    </source>
</evidence>
<evidence type="ECO:0000313" key="14">
    <source>
        <dbReference type="Proteomes" id="UP000027222"/>
    </source>
</evidence>
<keyword evidence="6 10" id="KW-0378">Hydrolase</keyword>
<dbReference type="InterPro" id="IPR013319">
    <property type="entry name" value="GH11/12"/>
</dbReference>
<evidence type="ECO:0000256" key="10">
    <source>
        <dbReference type="PROSITE-ProRule" id="PRU01097"/>
    </source>
</evidence>
<dbReference type="STRING" id="685588.A0A067SLG2"/>
<evidence type="ECO:0000256" key="1">
    <source>
        <dbReference type="ARBA" id="ARBA00000681"/>
    </source>
</evidence>
<evidence type="ECO:0000256" key="4">
    <source>
        <dbReference type="ARBA" id="ARBA00012590"/>
    </source>
</evidence>
<comment type="similarity">
    <text evidence="3 10 11">Belongs to the glycosyl hydrolase 11 (cellulase G) family.</text>
</comment>
<dbReference type="PRINTS" id="PR00911">
    <property type="entry name" value="GLHYDRLASE11"/>
</dbReference>
<dbReference type="GO" id="GO:0031176">
    <property type="term" value="F:endo-1,4-beta-xylanase activity"/>
    <property type="evidence" value="ECO:0007669"/>
    <property type="project" value="UniProtKB-UniRule"/>
</dbReference>
<sequence>MSLLTLFSAAAVLGAPPAAELSNLTTHKGQLVRRTIITSNGTGTATGYYYSVSGQVGSGLSMDVNYGQYHLSWSSASGNFIAGMGWMPGNAQTIYFDTEFKPSGNAYLSLYGWTTDPLVEYYICQAYGTYNPGTGLPHMGTLFSDHGTYDIYKTVRVNASSILGTQTFNQYWSVRQPGSVNDEVLTKSNHFNAWASLGMVLGTFDYQIIATEGHQSNGSTYIAVY</sequence>
<dbReference type="SUPFAM" id="SSF49899">
    <property type="entry name" value="Concanavalin A-like lectins/glucanases"/>
    <property type="match status" value="1"/>
</dbReference>
<feature type="active site" description="Nucleophile" evidence="10">
    <location>
        <position position="120"/>
    </location>
</feature>
<evidence type="ECO:0000256" key="5">
    <source>
        <dbReference type="ARBA" id="ARBA00022651"/>
    </source>
</evidence>
<dbReference type="InterPro" id="IPR033123">
    <property type="entry name" value="GH11_dom"/>
</dbReference>
<keyword evidence="7 10" id="KW-0119">Carbohydrate metabolism</keyword>
<dbReference type="PANTHER" id="PTHR46828">
    <property type="entry name" value="ENDO-1,4-BETA-XYLANASE A-RELATED"/>
    <property type="match status" value="1"/>
</dbReference>
<evidence type="ECO:0000256" key="7">
    <source>
        <dbReference type="ARBA" id="ARBA00023277"/>
    </source>
</evidence>
<dbReference type="Pfam" id="PF00457">
    <property type="entry name" value="Glyco_hydro_11"/>
    <property type="match status" value="1"/>
</dbReference>
<gene>
    <name evidence="13" type="ORF">GALMADRAFT_74760</name>
</gene>
<evidence type="ECO:0000256" key="6">
    <source>
        <dbReference type="ARBA" id="ARBA00022801"/>
    </source>
</evidence>
<dbReference type="PROSITE" id="PS51761">
    <property type="entry name" value="GH11_3"/>
    <property type="match status" value="1"/>
</dbReference>
<dbReference type="Proteomes" id="UP000027222">
    <property type="component" value="Unassembled WGS sequence"/>
</dbReference>
<name>A0A067SLG2_GALM3</name>
<comment type="pathway">
    <text evidence="2 10 11">Glycan degradation; xylan degradation.</text>
</comment>
<dbReference type="EMBL" id="KL142391">
    <property type="protein sequence ID" value="KDR71785.1"/>
    <property type="molecule type" value="Genomic_DNA"/>
</dbReference>
<feature type="domain" description="GH11" evidence="12">
    <location>
        <begin position="36"/>
        <end position="225"/>
    </location>
</feature>
<evidence type="ECO:0000259" key="12">
    <source>
        <dbReference type="PROSITE" id="PS51761"/>
    </source>
</evidence>
<protein>
    <recommendedName>
        <fullName evidence="4 10">Endo-1,4-beta-xylanase</fullName>
        <ecNumber evidence="4 10">3.2.1.8</ecNumber>
    </recommendedName>
</protein>
<evidence type="ECO:0000256" key="9">
    <source>
        <dbReference type="ARBA" id="ARBA00023326"/>
    </source>
</evidence>
<dbReference type="InterPro" id="IPR001137">
    <property type="entry name" value="Glyco_hydro_11"/>
</dbReference>
<evidence type="ECO:0000256" key="3">
    <source>
        <dbReference type="ARBA" id="ARBA00007792"/>
    </source>
</evidence>
<dbReference type="UniPathway" id="UPA00114"/>
<dbReference type="PANTHER" id="PTHR46828:SF2">
    <property type="entry name" value="ENDO-1,4-BETA-XYLANASE A-RELATED"/>
    <property type="match status" value="1"/>
</dbReference>
<keyword evidence="14" id="KW-1185">Reference proteome</keyword>
<dbReference type="Gene3D" id="2.60.120.180">
    <property type="match status" value="1"/>
</dbReference>
<dbReference type="GO" id="GO:0045493">
    <property type="term" value="P:xylan catabolic process"/>
    <property type="evidence" value="ECO:0007669"/>
    <property type="project" value="UniProtKB-UniRule"/>
</dbReference>
<dbReference type="InterPro" id="IPR013320">
    <property type="entry name" value="ConA-like_dom_sf"/>
</dbReference>